<sequence>MPYHESMAFRALSPAQDDVQVIAGFDPQDPSDIPDHERHAHHSNLTSMITDDFETPRNMSALFFSDSIDDAAIEQLYNDLPIKSSSTMATSSSSVSTSEDESEMDKGTAETDVVESTTQIKDQDMDHESGNVSSVSMNNHEDDSSPLDSQFTTLNISGPDLDLDFVRPKEEYTTEIPDFYIAGKLRYPYHSPYEYTDEEFETLNHFDFLSALNFKEPPLLPPYLNSNLLNDSKTHNYKTYPYQYQYSNHIYINDQYKYNINDLNTMDKYSAHKPRKQRRHHSASGPSTSNTNSMINQQRSDTNNSNYKLTRPPMTKRTSSSSSATKRAKSIRHELKRRSSSNNGVPKS</sequence>
<organism evidence="1 2">
    <name type="scientific">Ambrosiozyma monospora</name>
    <name type="common">Yeast</name>
    <name type="synonym">Endomycopsis monosporus</name>
    <dbReference type="NCBI Taxonomy" id="43982"/>
    <lineage>
        <taxon>Eukaryota</taxon>
        <taxon>Fungi</taxon>
        <taxon>Dikarya</taxon>
        <taxon>Ascomycota</taxon>
        <taxon>Saccharomycotina</taxon>
        <taxon>Pichiomycetes</taxon>
        <taxon>Pichiales</taxon>
        <taxon>Pichiaceae</taxon>
        <taxon>Ambrosiozyma</taxon>
    </lineage>
</organism>
<comment type="caution">
    <text evidence="1">The sequence shown here is derived from an EMBL/GenBank/DDBJ whole genome shotgun (WGS) entry which is preliminary data.</text>
</comment>
<dbReference type="EMBL" id="BSXS01005358">
    <property type="protein sequence ID" value="GME84252.1"/>
    <property type="molecule type" value="Genomic_DNA"/>
</dbReference>
<dbReference type="Proteomes" id="UP001165064">
    <property type="component" value="Unassembled WGS sequence"/>
</dbReference>
<gene>
    <name evidence="1" type="ORF">Amon02_000670800</name>
</gene>
<reference evidence="1" key="1">
    <citation type="submission" date="2023-04" db="EMBL/GenBank/DDBJ databases">
        <title>Ambrosiozyma monospora NBRC 10751.</title>
        <authorList>
            <person name="Ichikawa N."/>
            <person name="Sato H."/>
            <person name="Tonouchi N."/>
        </authorList>
    </citation>
    <scope>NUCLEOTIDE SEQUENCE</scope>
    <source>
        <strain evidence="1">NBRC 10751</strain>
    </source>
</reference>
<keyword evidence="2" id="KW-1185">Reference proteome</keyword>
<evidence type="ECO:0000313" key="2">
    <source>
        <dbReference type="Proteomes" id="UP001165064"/>
    </source>
</evidence>
<proteinExistence type="predicted"/>
<protein>
    <submittedName>
        <fullName evidence="1">Unnamed protein product</fullName>
    </submittedName>
</protein>
<name>A0ACB5TA37_AMBMO</name>
<evidence type="ECO:0000313" key="1">
    <source>
        <dbReference type="EMBL" id="GME84252.1"/>
    </source>
</evidence>
<accession>A0ACB5TA37</accession>